<sequence length="903" mass="102074">MSTKVSERSSGCSRANVYRLATLAWQEISGGNGNTPTVFVAGEEQLIPPVLQHFQGKRYFLCELQNLDERPLATTSSVLESVMGDSLAEVKSTDYVLQPSTTTITQALMTRTISMPLDTDDVVCTNERKRTPAEVFRAIAVEARLSLKAVGIMLSHLREVFPQLPLSARTLLGTPRECVCTFVLGEEYVHFGLAECISNAVRGRWTEDVNILRLQLHIDGLTLFNSSRLQLWPILGRLISPSTPVFVVGLFCGLSKPVNVAEYLNSVIEDLSTLLKDGLLLSTYNRHVQIVLDCVVGDAPARAFFRQVKNHTGYHCCEKCTAPGVYVNRKMVFPPSNYRSRTNNDFRTRRQEEHHVGQSPFERLNVDMITCFPLDYMHMVCLGMMKRLMNLWRAGPTERKIRLGSSQITQINSRLMRLRGAQTCEFPRKCRSTVDCDRWKATEFRQFLLYIGPVVLKGVVDDRIYENFLNFSVSIYILCCPKWCMHYVDFVESLLRKTLVQFAAIYGESELVFNFHCVSHLCADVRLHGPLDSYSAFPFESYMRTLRGFVRSPNMPTSQIFRRITERMNVQLQDDSAIVDDAKATLIPIAAKKQGRFIHEDDLQLAYKYQGILEQLSDIPSSDATDVMDRGGKRKRYSDFALRHICRQPIVRSDFTYEVEEKRKPPVYSVDIDYSPPPPQLENMSHASQSQPRWTLGSLENLPSFSSPIASSSTIISPPATHSEAVRNNDTAKEVRELKGVIENLVLQNIRVREELHALRLEVNALRFQHAAPVHRGHAAAEYEAGRSKIYTQLARLTFPIHSQQVTFLSSVGGTTMGECTRNIMRTLLTDEMAKTINWRGVNNRVSIASSQLAAAIVESIMKKAYPGVSHADVEGTIQRWIQKARLRASKEAHDLVTDTFAL</sequence>
<name>A0A5J4N785_9TREM</name>
<accession>A0A5J4N785</accession>
<reference evidence="1 2" key="1">
    <citation type="journal article" date="2019" name="Gigascience">
        <title>Whole-genome sequence of the oriental lung fluke Paragonimus westermani.</title>
        <authorList>
            <person name="Oey H."/>
            <person name="Zakrzewski M."/>
            <person name="Narain K."/>
            <person name="Devi K.R."/>
            <person name="Agatsuma T."/>
            <person name="Nawaratna S."/>
            <person name="Gobert G.N."/>
            <person name="Jones M.K."/>
            <person name="Ragan M.A."/>
            <person name="McManus D.P."/>
            <person name="Krause L."/>
        </authorList>
    </citation>
    <scope>NUCLEOTIDE SEQUENCE [LARGE SCALE GENOMIC DNA]</scope>
    <source>
        <strain evidence="1 2">IND2009</strain>
    </source>
</reference>
<evidence type="ECO:0008006" key="3">
    <source>
        <dbReference type="Google" id="ProtNLM"/>
    </source>
</evidence>
<dbReference type="Proteomes" id="UP000324629">
    <property type="component" value="Unassembled WGS sequence"/>
</dbReference>
<protein>
    <recommendedName>
        <fullName evidence="3">DUF4806 domain-containing protein</fullName>
    </recommendedName>
</protein>
<dbReference type="EMBL" id="QNGE01007380">
    <property type="protein sequence ID" value="KAA3671059.1"/>
    <property type="molecule type" value="Genomic_DNA"/>
</dbReference>
<evidence type="ECO:0000313" key="2">
    <source>
        <dbReference type="Proteomes" id="UP000324629"/>
    </source>
</evidence>
<gene>
    <name evidence="1" type="ORF">DEA37_0004185</name>
</gene>
<dbReference type="AlphaFoldDB" id="A0A5J4N785"/>
<organism evidence="1 2">
    <name type="scientific">Paragonimus westermani</name>
    <dbReference type="NCBI Taxonomy" id="34504"/>
    <lineage>
        <taxon>Eukaryota</taxon>
        <taxon>Metazoa</taxon>
        <taxon>Spiralia</taxon>
        <taxon>Lophotrochozoa</taxon>
        <taxon>Platyhelminthes</taxon>
        <taxon>Trematoda</taxon>
        <taxon>Digenea</taxon>
        <taxon>Plagiorchiida</taxon>
        <taxon>Troglotremata</taxon>
        <taxon>Troglotrematidae</taxon>
        <taxon>Paragonimus</taxon>
    </lineage>
</organism>
<dbReference type="PANTHER" id="PTHR33053">
    <property type="entry name" value="PROTEIN, PUTATIVE-RELATED"/>
    <property type="match status" value="1"/>
</dbReference>
<proteinExistence type="predicted"/>
<dbReference type="PANTHER" id="PTHR33053:SF24">
    <property type="entry name" value="TRANSPOSASE DOMAIN-CONTAINING PROTEIN"/>
    <property type="match status" value="1"/>
</dbReference>
<keyword evidence="2" id="KW-1185">Reference proteome</keyword>
<evidence type="ECO:0000313" key="1">
    <source>
        <dbReference type="EMBL" id="KAA3671059.1"/>
    </source>
</evidence>
<comment type="caution">
    <text evidence="1">The sequence shown here is derived from an EMBL/GenBank/DDBJ whole genome shotgun (WGS) entry which is preliminary data.</text>
</comment>